<feature type="transmembrane region" description="Helical" evidence="1">
    <location>
        <begin position="152"/>
        <end position="171"/>
    </location>
</feature>
<evidence type="ECO:0008006" key="4">
    <source>
        <dbReference type="Google" id="ProtNLM"/>
    </source>
</evidence>
<dbReference type="RefSeq" id="WP_161044814.1">
    <property type="nucleotide sequence ID" value="NZ_WWCS01000005.1"/>
</dbReference>
<name>A0ABW9WHS7_9BURK</name>
<sequence length="397" mass="44532">MPGLLRQQNGRRSVMTRAGGAEEGGLRVLQCVQQFIYHTPRWKLIVVLLLSTLIKTGIWFMPNLDSTALIASNPFVNPFSNPDAHYLLTSWLGLYGAWLIGATSERLLFCYFLLFSMLFSALFMRLLLTRLPDAAARTALVLFTLLPVSGTSYFWAGIDGITLCLITLALLQRDRPSPLLLLTGILLGMQHFEQSFFGFGAVLLALWLNKVWRADAAGGYSLRWAVCLLVGIVLGKFVLQLLFQHFALHLNSGRMYWLHNHLPALVGQTLLHLHLVLWSALGLGWVVALAWAERGKAAWPMLLALAGLLLLLPVSGDQTRVLAIVTLPLLSVYWLLNSAFLDSLNRTLVSALFSLSLMLPWSWVWEGLPRWSALPFDIALLLQRFEVLPTTMRIWPF</sequence>
<feature type="transmembrane region" description="Helical" evidence="1">
    <location>
        <begin position="108"/>
        <end position="128"/>
    </location>
</feature>
<keyword evidence="3" id="KW-1185">Reference proteome</keyword>
<comment type="caution">
    <text evidence="2">The sequence shown here is derived from an EMBL/GenBank/DDBJ whole genome shotgun (WGS) entry which is preliminary data.</text>
</comment>
<evidence type="ECO:0000313" key="3">
    <source>
        <dbReference type="Proteomes" id="UP000466332"/>
    </source>
</evidence>
<keyword evidence="1" id="KW-0472">Membrane</keyword>
<organism evidence="2 3">
    <name type="scientific">Duganella margarita</name>
    <dbReference type="NCBI Taxonomy" id="2692170"/>
    <lineage>
        <taxon>Bacteria</taxon>
        <taxon>Pseudomonadati</taxon>
        <taxon>Pseudomonadota</taxon>
        <taxon>Betaproteobacteria</taxon>
        <taxon>Burkholderiales</taxon>
        <taxon>Oxalobacteraceae</taxon>
        <taxon>Telluria group</taxon>
        <taxon>Duganella</taxon>
    </lineage>
</organism>
<gene>
    <name evidence="2" type="ORF">GTP55_10180</name>
</gene>
<feature type="transmembrane region" description="Helical" evidence="1">
    <location>
        <begin position="178"/>
        <end position="208"/>
    </location>
</feature>
<keyword evidence="1" id="KW-1133">Transmembrane helix</keyword>
<feature type="transmembrane region" description="Helical" evidence="1">
    <location>
        <begin position="44"/>
        <end position="64"/>
    </location>
</feature>
<evidence type="ECO:0000256" key="1">
    <source>
        <dbReference type="SAM" id="Phobius"/>
    </source>
</evidence>
<reference evidence="2 3" key="1">
    <citation type="submission" date="2019-12" db="EMBL/GenBank/DDBJ databases">
        <title>Novel species isolated from a subtropical stream in China.</title>
        <authorList>
            <person name="Lu H."/>
        </authorList>
    </citation>
    <scope>NUCLEOTIDE SEQUENCE [LARGE SCALE GENOMIC DNA]</scope>
    <source>
        <strain evidence="2 3">FT109W</strain>
    </source>
</reference>
<dbReference type="Proteomes" id="UP000466332">
    <property type="component" value="Unassembled WGS sequence"/>
</dbReference>
<feature type="transmembrane region" description="Helical" evidence="1">
    <location>
        <begin position="264"/>
        <end position="291"/>
    </location>
</feature>
<feature type="transmembrane region" description="Helical" evidence="1">
    <location>
        <begin position="297"/>
        <end position="314"/>
    </location>
</feature>
<evidence type="ECO:0000313" key="2">
    <source>
        <dbReference type="EMBL" id="MYN39740.1"/>
    </source>
</evidence>
<feature type="transmembrane region" description="Helical" evidence="1">
    <location>
        <begin position="347"/>
        <end position="365"/>
    </location>
</feature>
<protein>
    <recommendedName>
        <fullName evidence="4">Glycosyltransferase RgtA/B/C/D-like domain-containing protein</fullName>
    </recommendedName>
</protein>
<accession>A0ABW9WHS7</accession>
<dbReference type="EMBL" id="WWCS01000005">
    <property type="protein sequence ID" value="MYN39740.1"/>
    <property type="molecule type" value="Genomic_DNA"/>
</dbReference>
<feature type="transmembrane region" description="Helical" evidence="1">
    <location>
        <begin position="220"/>
        <end position="243"/>
    </location>
</feature>
<feature type="transmembrane region" description="Helical" evidence="1">
    <location>
        <begin position="321"/>
        <end position="341"/>
    </location>
</feature>
<keyword evidence="1" id="KW-0812">Transmembrane</keyword>
<proteinExistence type="predicted"/>